<evidence type="ECO:0000313" key="1">
    <source>
        <dbReference type="EMBL" id="VEU20704.1"/>
    </source>
</evidence>
<sequence>MLSRLARGLPLARTSISRSVGISSLQRGSFRYYSEKAPSEEPHEEEEHDKEGFPISESESIFNRYTGTFFGTVFVIIGYQYLNSQYQTSHDGEPLLSLLKWGDSLDDLKANFDSYRDAVAKNEELHAMMANTVVRDSSNVVTRIRDVPGRVQCFSGNSQFNTIQDWSEVGPRKQIENPYH</sequence>
<dbReference type="AlphaFoldDB" id="A0A448YID7"/>
<protein>
    <submittedName>
        <fullName evidence="1">DEKNAAC101636</fullName>
    </submittedName>
</protein>
<proteinExistence type="predicted"/>
<dbReference type="OrthoDB" id="3983407at2759"/>
<keyword evidence="2" id="KW-1185">Reference proteome</keyword>
<reference evidence="1 2" key="1">
    <citation type="submission" date="2018-12" db="EMBL/GenBank/DDBJ databases">
        <authorList>
            <person name="Tiukova I."/>
            <person name="Dainat J."/>
        </authorList>
    </citation>
    <scope>NUCLEOTIDE SEQUENCE [LARGE SCALE GENOMIC DNA]</scope>
</reference>
<dbReference type="InParanoid" id="A0A448YID7"/>
<accession>A0A448YID7</accession>
<dbReference type="Proteomes" id="UP000290900">
    <property type="component" value="Unassembled WGS sequence"/>
</dbReference>
<organism evidence="1 2">
    <name type="scientific">Brettanomyces naardenensis</name>
    <name type="common">Yeast</name>
    <dbReference type="NCBI Taxonomy" id="13370"/>
    <lineage>
        <taxon>Eukaryota</taxon>
        <taxon>Fungi</taxon>
        <taxon>Dikarya</taxon>
        <taxon>Ascomycota</taxon>
        <taxon>Saccharomycotina</taxon>
        <taxon>Pichiomycetes</taxon>
        <taxon>Pichiales</taxon>
        <taxon>Pichiaceae</taxon>
        <taxon>Brettanomyces</taxon>
    </lineage>
</organism>
<name>A0A448YID7_BRENA</name>
<dbReference type="EMBL" id="CAACVR010000006">
    <property type="protein sequence ID" value="VEU20704.1"/>
    <property type="molecule type" value="Genomic_DNA"/>
</dbReference>
<evidence type="ECO:0000313" key="2">
    <source>
        <dbReference type="Proteomes" id="UP000290900"/>
    </source>
</evidence>
<gene>
    <name evidence="1" type="ORF">BRENAR_LOCUS1439</name>
</gene>